<feature type="compositionally biased region" description="Low complexity" evidence="3">
    <location>
        <begin position="145"/>
        <end position="171"/>
    </location>
</feature>
<feature type="compositionally biased region" description="Polar residues" evidence="3">
    <location>
        <begin position="399"/>
        <end position="410"/>
    </location>
</feature>
<feature type="region of interest" description="Disordered" evidence="3">
    <location>
        <begin position="964"/>
        <end position="1011"/>
    </location>
</feature>
<dbReference type="PROSITE" id="PS50003">
    <property type="entry name" value="PH_DOMAIN"/>
    <property type="match status" value="1"/>
</dbReference>
<feature type="compositionally biased region" description="Polar residues" evidence="3">
    <location>
        <begin position="425"/>
        <end position="436"/>
    </location>
</feature>
<feature type="domain" description="SH3" evidence="4">
    <location>
        <begin position="65"/>
        <end position="129"/>
    </location>
</feature>
<dbReference type="SUPFAM" id="SSF50729">
    <property type="entry name" value="PH domain-like"/>
    <property type="match status" value="1"/>
</dbReference>
<dbReference type="EMBL" id="KB445583">
    <property type="protein sequence ID" value="EMD86868.1"/>
    <property type="molecule type" value="Genomic_DNA"/>
</dbReference>
<feature type="compositionally biased region" description="Low complexity" evidence="3">
    <location>
        <begin position="415"/>
        <end position="424"/>
    </location>
</feature>
<dbReference type="SUPFAM" id="SSF50044">
    <property type="entry name" value="SH3-domain"/>
    <property type="match status" value="1"/>
</dbReference>
<dbReference type="Gene3D" id="2.30.29.30">
    <property type="entry name" value="Pleckstrin-homology domain (PH domain)/Phosphotyrosine-binding domain (PTB)"/>
    <property type="match status" value="1"/>
</dbReference>
<dbReference type="GO" id="GO:0030036">
    <property type="term" value="P:actin cytoskeleton organization"/>
    <property type="evidence" value="ECO:0007669"/>
    <property type="project" value="TreeGrafter"/>
</dbReference>
<feature type="region of interest" description="Disordered" evidence="3">
    <location>
        <begin position="108"/>
        <end position="218"/>
    </location>
</feature>
<dbReference type="Proteomes" id="UP000016936">
    <property type="component" value="Unassembled WGS sequence"/>
</dbReference>
<dbReference type="Gene3D" id="2.30.30.40">
    <property type="entry name" value="SH3 Domains"/>
    <property type="match status" value="1"/>
</dbReference>
<keyword evidence="1 2" id="KW-0728">SH3 domain</keyword>
<protein>
    <recommendedName>
        <fullName evidence="9">Polarized growth protein Boi2</fullName>
    </recommendedName>
</protein>
<dbReference type="InterPro" id="IPR036028">
    <property type="entry name" value="SH3-like_dom_sf"/>
</dbReference>
<dbReference type="Pfam" id="PF14604">
    <property type="entry name" value="SH3_9"/>
    <property type="match status" value="1"/>
</dbReference>
<feature type="domain" description="SAM" evidence="6">
    <location>
        <begin position="286"/>
        <end position="352"/>
    </location>
</feature>
<gene>
    <name evidence="7" type="ORF">COCHEDRAFT_1206866</name>
</gene>
<dbReference type="eggNOG" id="ENOG502QSRX">
    <property type="taxonomic scope" value="Eukaryota"/>
</dbReference>
<dbReference type="PROSITE" id="PS50002">
    <property type="entry name" value="SH3"/>
    <property type="match status" value="1"/>
</dbReference>
<name>M2UFX4_COCH5</name>
<evidence type="ECO:0000259" key="6">
    <source>
        <dbReference type="PROSITE" id="PS50105"/>
    </source>
</evidence>
<feature type="compositionally biased region" description="Basic and acidic residues" evidence="3">
    <location>
        <begin position="987"/>
        <end position="1011"/>
    </location>
</feature>
<evidence type="ECO:0000313" key="8">
    <source>
        <dbReference type="Proteomes" id="UP000016936"/>
    </source>
</evidence>
<dbReference type="InterPro" id="IPR001849">
    <property type="entry name" value="PH_domain"/>
</dbReference>
<dbReference type="InterPro" id="IPR037370">
    <property type="entry name" value="Pleckstrin"/>
</dbReference>
<dbReference type="InterPro" id="IPR011993">
    <property type="entry name" value="PH-like_dom_sf"/>
</dbReference>
<feature type="domain" description="PH" evidence="5">
    <location>
        <begin position="794"/>
        <end position="944"/>
    </location>
</feature>
<feature type="compositionally biased region" description="Polar residues" evidence="3">
    <location>
        <begin position="663"/>
        <end position="694"/>
    </location>
</feature>
<feature type="region of interest" description="Disordered" evidence="3">
    <location>
        <begin position="237"/>
        <end position="262"/>
    </location>
</feature>
<dbReference type="PANTHER" id="PTHR12092">
    <property type="entry name" value="PLECKSTRIN"/>
    <property type="match status" value="1"/>
</dbReference>
<dbReference type="AlphaFoldDB" id="M2UFX4"/>
<dbReference type="GO" id="GO:0005886">
    <property type="term" value="C:plasma membrane"/>
    <property type="evidence" value="ECO:0007669"/>
    <property type="project" value="TreeGrafter"/>
</dbReference>
<feature type="region of interest" description="Disordered" evidence="3">
    <location>
        <begin position="545"/>
        <end position="599"/>
    </location>
</feature>
<dbReference type="InterPro" id="IPR001660">
    <property type="entry name" value="SAM"/>
</dbReference>
<feature type="compositionally biased region" description="Polar residues" evidence="3">
    <location>
        <begin position="191"/>
        <end position="205"/>
    </location>
</feature>
<evidence type="ECO:0000259" key="4">
    <source>
        <dbReference type="PROSITE" id="PS50002"/>
    </source>
</evidence>
<evidence type="ECO:0008006" key="9">
    <source>
        <dbReference type="Google" id="ProtNLM"/>
    </source>
</evidence>
<evidence type="ECO:0000256" key="3">
    <source>
        <dbReference type="SAM" id="MobiDB-lite"/>
    </source>
</evidence>
<dbReference type="InterPro" id="IPR001452">
    <property type="entry name" value="SH3_domain"/>
</dbReference>
<dbReference type="OrthoDB" id="73680at2759"/>
<dbReference type="SUPFAM" id="SSF47769">
    <property type="entry name" value="SAM/Pointed domain"/>
    <property type="match status" value="1"/>
</dbReference>
<reference evidence="8" key="2">
    <citation type="journal article" date="2013" name="PLoS Genet.">
        <title>Comparative genome structure, secondary metabolite, and effector coding capacity across Cochliobolus pathogens.</title>
        <authorList>
            <person name="Condon B.J."/>
            <person name="Leng Y."/>
            <person name="Wu D."/>
            <person name="Bushley K.E."/>
            <person name="Ohm R.A."/>
            <person name="Otillar R."/>
            <person name="Martin J."/>
            <person name="Schackwitz W."/>
            <person name="Grimwood J."/>
            <person name="MohdZainudin N."/>
            <person name="Xue C."/>
            <person name="Wang R."/>
            <person name="Manning V.A."/>
            <person name="Dhillon B."/>
            <person name="Tu Z.J."/>
            <person name="Steffenson B.J."/>
            <person name="Salamov A."/>
            <person name="Sun H."/>
            <person name="Lowry S."/>
            <person name="LaButti K."/>
            <person name="Han J."/>
            <person name="Copeland A."/>
            <person name="Lindquist E."/>
            <person name="Barry K."/>
            <person name="Schmutz J."/>
            <person name="Baker S.E."/>
            <person name="Ciuffetti L.M."/>
            <person name="Grigoriev I.V."/>
            <person name="Zhong S."/>
            <person name="Turgeon B.G."/>
        </authorList>
    </citation>
    <scope>NUCLEOTIDE SEQUENCE [LARGE SCALE GENOMIC DNA]</scope>
    <source>
        <strain evidence="8">C5 / ATCC 48332 / race O</strain>
    </source>
</reference>
<evidence type="ECO:0000256" key="1">
    <source>
        <dbReference type="ARBA" id="ARBA00022443"/>
    </source>
</evidence>
<dbReference type="SMART" id="SM00326">
    <property type="entry name" value="SH3"/>
    <property type="match status" value="1"/>
</dbReference>
<dbReference type="HOGENOM" id="CLU_011433_0_0_1"/>
<dbReference type="PROSITE" id="PS50105">
    <property type="entry name" value="SAM_DOMAIN"/>
    <property type="match status" value="1"/>
</dbReference>
<keyword evidence="8" id="KW-1185">Reference proteome</keyword>
<evidence type="ECO:0000313" key="7">
    <source>
        <dbReference type="EMBL" id="EMD86868.1"/>
    </source>
</evidence>
<feature type="compositionally biased region" description="Basic and acidic residues" evidence="3">
    <location>
        <begin position="551"/>
        <end position="567"/>
    </location>
</feature>
<proteinExistence type="predicted"/>
<dbReference type="STRING" id="701091.M2UFX4"/>
<dbReference type="Pfam" id="PF00169">
    <property type="entry name" value="PH"/>
    <property type="match status" value="1"/>
</dbReference>
<dbReference type="Gene3D" id="1.10.150.50">
    <property type="entry name" value="Transcription Factor, Ets-1"/>
    <property type="match status" value="1"/>
</dbReference>
<dbReference type="SMART" id="SM00233">
    <property type="entry name" value="PH"/>
    <property type="match status" value="1"/>
</dbReference>
<organism evidence="7 8">
    <name type="scientific">Cochliobolus heterostrophus (strain C5 / ATCC 48332 / race O)</name>
    <name type="common">Southern corn leaf blight fungus</name>
    <name type="synonym">Bipolaris maydis</name>
    <dbReference type="NCBI Taxonomy" id="701091"/>
    <lineage>
        <taxon>Eukaryota</taxon>
        <taxon>Fungi</taxon>
        <taxon>Dikarya</taxon>
        <taxon>Ascomycota</taxon>
        <taxon>Pezizomycotina</taxon>
        <taxon>Dothideomycetes</taxon>
        <taxon>Pleosporomycetidae</taxon>
        <taxon>Pleosporales</taxon>
        <taxon>Pleosporineae</taxon>
        <taxon>Pleosporaceae</taxon>
        <taxon>Bipolaris</taxon>
    </lineage>
</organism>
<feature type="region of interest" description="Disordered" evidence="3">
    <location>
        <begin position="653"/>
        <end position="778"/>
    </location>
</feature>
<accession>M2UFX4</accession>
<feature type="compositionally biased region" description="Basic and acidic residues" evidence="3">
    <location>
        <begin position="745"/>
        <end position="754"/>
    </location>
</feature>
<dbReference type="Pfam" id="PF07647">
    <property type="entry name" value="SAM_2"/>
    <property type="match status" value="1"/>
</dbReference>
<sequence>MAGAQCAWAGTAQADLDLEAAPDVAAAAPGRDAKAGLANAAAAATTTTTTTTTTMAQRSHTEGCRPGDTLVVVHEFVARSPDELSLRRGDRIELIERDDDFGDGWFLGKNTETGENGLFPEVYTRPAPKPTPIPTMLSRNPSQLSGPPSDASGPPGTAISEPSPSSSAPSPLKSPPTEPLHIAQGPETMRRSSAQGAPRSISMTLNGEAPPDEETIGSPVMHETLSVIDEHITGMNTPRLNSATKEMRSADSESEYSSHHRLSYINGQETDEEEQNWHTEEEVKTWSPARVAEYLEEVGVEKKHCQVFKDQEIDGEALLGVDRNFIFMQEFDLGPMGPRLRTWMKINALQSEVKSAKEVAKDALPLPSLEGHDEFPVDGGRNRAASTGAVLPRIPTLRDSISSRGSTSRQHIPRAASSAGPSSAQDATSPLIQHTPASPPIGSSIRPSAASVRSMNHNRRHSSVDYNQVPSTPSTAGMIKSPASANPHRKTPSFDRNWTMGSPQKPVQEINRPSSSHHTHGSSINGTSYDTVEAGLAPADIDRGYFSGGEVDNRKNRNVLRKRDSPSHSRNASYSTEAGRRISYGRRHSRIGSADSAFRSASPISVAAKQYYGTSIKSERSSSAFDFVRPLKPQTDMHPTVTKLTYDSHSIDAIANSPHMPGSETSSTGRASPSPAAQSHTRSFFSSRKGSQSRGLRAISDAITGGEKANASAADVSSPHKDSPMQSPSRTGSSTPSGNSMSKSIELDKADPNRRMTSSSTTSTKEARKKTKKHGTSAYLKGRQQITPQQAMENCDYSGWMKKKSSSLMTTWKTRLFVLRGRRLAYYYTENDTEEKGLIDISSHRVLPANDERMTGLHASLTGAASSPTSPHNATIQTAASTDSAKGIPGIEPDMSGMFIFKLVPPRAGLQKGVQFTKPIVHYFAVDSLAMGRLWMAALMKATIDRDEAAPFTTTYQQKTISLEKARAMRQRPPNLMDEDAEGSMADSERKSEYSKESLQESTIHEEDEKGLAISGLDDAKALLAYADSTDNLAAEHKHDSTATAIAL</sequence>
<feature type="compositionally biased region" description="Polar residues" evidence="3">
    <location>
        <begin position="464"/>
        <end position="475"/>
    </location>
</feature>
<dbReference type="OMA" id="YYGWMKK"/>
<feature type="compositionally biased region" description="Low complexity" evidence="3">
    <location>
        <begin position="727"/>
        <end position="740"/>
    </location>
</feature>
<evidence type="ECO:0000256" key="2">
    <source>
        <dbReference type="PROSITE-ProRule" id="PRU00192"/>
    </source>
</evidence>
<reference evidence="7 8" key="1">
    <citation type="journal article" date="2012" name="PLoS Pathog.">
        <title>Diverse lifestyles and strategies of plant pathogenesis encoded in the genomes of eighteen Dothideomycetes fungi.</title>
        <authorList>
            <person name="Ohm R.A."/>
            <person name="Feau N."/>
            <person name="Henrissat B."/>
            <person name="Schoch C.L."/>
            <person name="Horwitz B.A."/>
            <person name="Barry K.W."/>
            <person name="Condon B.J."/>
            <person name="Copeland A.C."/>
            <person name="Dhillon B."/>
            <person name="Glaser F."/>
            <person name="Hesse C.N."/>
            <person name="Kosti I."/>
            <person name="LaButti K."/>
            <person name="Lindquist E.A."/>
            <person name="Lucas S."/>
            <person name="Salamov A.A."/>
            <person name="Bradshaw R.E."/>
            <person name="Ciuffetti L."/>
            <person name="Hamelin R.C."/>
            <person name="Kema G.H.J."/>
            <person name="Lawrence C."/>
            <person name="Scott J.A."/>
            <person name="Spatafora J.W."/>
            <person name="Turgeon B.G."/>
            <person name="de Wit P.J.G.M."/>
            <person name="Zhong S."/>
            <person name="Goodwin S.B."/>
            <person name="Grigoriev I.V."/>
        </authorList>
    </citation>
    <scope>NUCLEOTIDE SEQUENCE [LARGE SCALE GENOMIC DNA]</scope>
    <source>
        <strain evidence="8">C5 / ATCC 48332 / race O</strain>
    </source>
</reference>
<feature type="region of interest" description="Disordered" evidence="3">
    <location>
        <begin position="373"/>
        <end position="529"/>
    </location>
</feature>
<dbReference type="InterPro" id="IPR013761">
    <property type="entry name" value="SAM/pointed_sf"/>
</dbReference>
<dbReference type="PANTHER" id="PTHR12092:SF16">
    <property type="entry name" value="PH DOMAIN-CONTAINING PROTEIN"/>
    <property type="match status" value="1"/>
</dbReference>
<evidence type="ECO:0000259" key="5">
    <source>
        <dbReference type="PROSITE" id="PS50003"/>
    </source>
</evidence>
<dbReference type="CDD" id="cd09535">
    <property type="entry name" value="SAM_BOI-like_fungal"/>
    <property type="match status" value="1"/>
</dbReference>
<dbReference type="FunFam" id="1.10.150.50:FF:000082">
    <property type="entry name" value="Polarized growth protein boi2"/>
    <property type="match status" value="1"/>
</dbReference>